<name>A0A168MQK7_9BACL</name>
<gene>
    <name evidence="2" type="ORF">PBAT_13385</name>
</gene>
<dbReference type="InterPro" id="IPR025714">
    <property type="entry name" value="Methyltranfer_dom"/>
</dbReference>
<dbReference type="OrthoDB" id="43862at2"/>
<evidence type="ECO:0000313" key="2">
    <source>
        <dbReference type="EMBL" id="OAB44945.1"/>
    </source>
</evidence>
<sequence>MSVQQGNEQIVRTEFQKQARGFSNKSLSLNSEDLLKWIHRHLPLNEGVKMLDVAAGTGILSRYLAPYVNKVISVDLSPDMIAEGIERNNALNISNIEFNLAHAEQIPSDKEAFDLVISRLAFHHFTNPKKVLEEMIRVSKLSGTICIVDMISPEDNELYHQYNHYERLRDPSHTNALKETEFIKLFENAGLDIQTIETIDVPINVNKWLELTSTADQVAVQIIEDIQLELADKKTTGLFPYIESGEVMFTQKWIKVIGGHETLVQ</sequence>
<proteinExistence type="predicted"/>
<dbReference type="InterPro" id="IPR029063">
    <property type="entry name" value="SAM-dependent_MTases_sf"/>
</dbReference>
<reference evidence="2 3" key="1">
    <citation type="submission" date="2016-03" db="EMBL/GenBank/DDBJ databases">
        <title>Draft genome sequence of Paenibacillus antarcticus CECT 5836.</title>
        <authorList>
            <person name="Shin S.-K."/>
            <person name="Yi H."/>
        </authorList>
    </citation>
    <scope>NUCLEOTIDE SEQUENCE [LARGE SCALE GENOMIC DNA]</scope>
    <source>
        <strain evidence="2 3">CECT 5836</strain>
    </source>
</reference>
<dbReference type="Proteomes" id="UP000077355">
    <property type="component" value="Unassembled WGS sequence"/>
</dbReference>
<feature type="domain" description="Methyltransferase" evidence="1">
    <location>
        <begin position="45"/>
        <end position="155"/>
    </location>
</feature>
<dbReference type="PANTHER" id="PTHR43591">
    <property type="entry name" value="METHYLTRANSFERASE"/>
    <property type="match status" value="1"/>
</dbReference>
<dbReference type="SUPFAM" id="SSF53335">
    <property type="entry name" value="S-adenosyl-L-methionine-dependent methyltransferases"/>
    <property type="match status" value="1"/>
</dbReference>
<dbReference type="EMBL" id="LVJI01000018">
    <property type="protein sequence ID" value="OAB44945.1"/>
    <property type="molecule type" value="Genomic_DNA"/>
</dbReference>
<dbReference type="AlphaFoldDB" id="A0A168MQK7"/>
<keyword evidence="3" id="KW-1185">Reference proteome</keyword>
<protein>
    <recommendedName>
        <fullName evidence="1">Methyltransferase domain-containing protein</fullName>
    </recommendedName>
</protein>
<dbReference type="Pfam" id="PF13847">
    <property type="entry name" value="Methyltransf_31"/>
    <property type="match status" value="1"/>
</dbReference>
<evidence type="ECO:0000313" key="3">
    <source>
        <dbReference type="Proteomes" id="UP000077355"/>
    </source>
</evidence>
<dbReference type="Gene3D" id="3.40.50.150">
    <property type="entry name" value="Vaccinia Virus protein VP39"/>
    <property type="match status" value="1"/>
</dbReference>
<accession>A0A168MQK7</accession>
<dbReference type="RefSeq" id="WP_068650389.1">
    <property type="nucleotide sequence ID" value="NZ_CP043611.1"/>
</dbReference>
<dbReference type="CDD" id="cd02440">
    <property type="entry name" value="AdoMet_MTases"/>
    <property type="match status" value="1"/>
</dbReference>
<evidence type="ECO:0000259" key="1">
    <source>
        <dbReference type="Pfam" id="PF13847"/>
    </source>
</evidence>
<organism evidence="2 3">
    <name type="scientific">Paenibacillus antarcticus</name>
    <dbReference type="NCBI Taxonomy" id="253703"/>
    <lineage>
        <taxon>Bacteria</taxon>
        <taxon>Bacillati</taxon>
        <taxon>Bacillota</taxon>
        <taxon>Bacilli</taxon>
        <taxon>Bacillales</taxon>
        <taxon>Paenibacillaceae</taxon>
        <taxon>Paenibacillus</taxon>
    </lineage>
</organism>
<comment type="caution">
    <text evidence="2">The sequence shown here is derived from an EMBL/GenBank/DDBJ whole genome shotgun (WGS) entry which is preliminary data.</text>
</comment>